<reference evidence="16" key="1">
    <citation type="journal article" date="2019" name="Int. J. Syst. Evol. Microbiol.">
        <title>The Global Catalogue of Microorganisms (GCM) 10K type strain sequencing project: providing services to taxonomists for standard genome sequencing and annotation.</title>
        <authorList>
            <consortium name="The Broad Institute Genomics Platform"/>
            <consortium name="The Broad Institute Genome Sequencing Center for Infectious Disease"/>
            <person name="Wu L."/>
            <person name="Ma J."/>
        </authorList>
    </citation>
    <scope>NUCLEOTIDE SEQUENCE [LARGE SCALE GENOMIC DNA]</scope>
    <source>
        <strain evidence="16">CCUG 49452</strain>
    </source>
</reference>
<dbReference type="RefSeq" id="WP_382429773.1">
    <property type="nucleotide sequence ID" value="NZ_JBHSHJ010000001.1"/>
</dbReference>
<keyword evidence="16" id="KW-1185">Reference proteome</keyword>
<dbReference type="Gene3D" id="3.40.1190.10">
    <property type="entry name" value="Mur-like, catalytic domain"/>
    <property type="match status" value="1"/>
</dbReference>
<dbReference type="SUPFAM" id="SSF53623">
    <property type="entry name" value="MurD-like peptide ligases, catalytic domain"/>
    <property type="match status" value="1"/>
</dbReference>
<keyword evidence="4 10" id="KW-0547">Nucleotide-binding</keyword>
<keyword evidence="3 10" id="KW-0132">Cell division</keyword>
<dbReference type="PANTHER" id="PTHR43024:SF1">
    <property type="entry name" value="UDP-N-ACETYLMURAMOYL-TRIPEPTIDE--D-ALANYL-D-ALANINE LIGASE"/>
    <property type="match status" value="1"/>
</dbReference>
<dbReference type="HAMAP" id="MF_02019">
    <property type="entry name" value="MurF"/>
    <property type="match status" value="1"/>
</dbReference>
<dbReference type="Gene3D" id="3.40.1390.10">
    <property type="entry name" value="MurE/MurF, N-terminal domain"/>
    <property type="match status" value="1"/>
</dbReference>
<keyword evidence="2 10" id="KW-0436">Ligase</keyword>
<feature type="domain" description="Mur ligase N-terminal catalytic" evidence="12">
    <location>
        <begin position="28"/>
        <end position="100"/>
    </location>
</feature>
<evidence type="ECO:0000256" key="7">
    <source>
        <dbReference type="ARBA" id="ARBA00022984"/>
    </source>
</evidence>
<dbReference type="InterPro" id="IPR036615">
    <property type="entry name" value="Mur_ligase_C_dom_sf"/>
</dbReference>
<evidence type="ECO:0000256" key="10">
    <source>
        <dbReference type="HAMAP-Rule" id="MF_02019"/>
    </source>
</evidence>
<feature type="domain" description="Mur ligase C-terminal" evidence="13">
    <location>
        <begin position="333"/>
        <end position="443"/>
    </location>
</feature>
<keyword evidence="7 10" id="KW-0573">Peptidoglycan synthesis</keyword>
<evidence type="ECO:0000256" key="1">
    <source>
        <dbReference type="ARBA" id="ARBA00022490"/>
    </source>
</evidence>
<keyword evidence="9 10" id="KW-0961">Cell wall biogenesis/degradation</keyword>
<dbReference type="Pfam" id="PF08245">
    <property type="entry name" value="Mur_ligase_M"/>
    <property type="match status" value="1"/>
</dbReference>
<evidence type="ECO:0000256" key="5">
    <source>
        <dbReference type="ARBA" id="ARBA00022840"/>
    </source>
</evidence>
<comment type="similarity">
    <text evidence="10">Belongs to the MurCDEF family. MurF subfamily.</text>
</comment>
<evidence type="ECO:0000313" key="15">
    <source>
        <dbReference type="EMBL" id="MFC4787587.1"/>
    </source>
</evidence>
<gene>
    <name evidence="10 15" type="primary">murF</name>
    <name evidence="15" type="ORF">ACFO6X_01065</name>
</gene>
<dbReference type="Proteomes" id="UP001596001">
    <property type="component" value="Unassembled WGS sequence"/>
</dbReference>
<keyword evidence="8 10" id="KW-0131">Cell cycle</keyword>
<dbReference type="InterPro" id="IPR035911">
    <property type="entry name" value="MurE/MurF_N"/>
</dbReference>
<proteinExistence type="inferred from homology"/>
<keyword evidence="6 10" id="KW-0133">Cell shape</keyword>
<dbReference type="EC" id="6.3.2.10" evidence="10 11"/>
<dbReference type="SUPFAM" id="SSF63418">
    <property type="entry name" value="MurE/MurF N-terminal domain"/>
    <property type="match status" value="1"/>
</dbReference>
<keyword evidence="1 10" id="KW-0963">Cytoplasm</keyword>
<comment type="function">
    <text evidence="10 11">Involved in cell wall formation. Catalyzes the final step in the synthesis of UDP-N-acetylmuramoyl-pentapeptide, the precursor of murein.</text>
</comment>
<evidence type="ECO:0000256" key="6">
    <source>
        <dbReference type="ARBA" id="ARBA00022960"/>
    </source>
</evidence>
<sequence>MMKLAHALGWIGQWQPQACLVGHAGVSIARVHTDSRTLQPGDLFVALKGERFDAHDFLAQARAVGAVAAIAHTGRLAEVGLPGIEVPDTLVALGALAAGWRSQFALPLVAVTGSNGKTTVTQMVASILRAYAGEAALFTQGNLNNAIGVPQTLLRLTAAYRIGVVELGMNHPGEIAELARMAQPTVALVNNAQREHLEFMGTVQAVAEENGSVLTALPADGVAVFPADEPYTPLWRGLAGARRCLTFGGAGADVQALAAHWCDGAWQVQITTAQGQFATALHIAGRHNVRNALAATACALAAGVPLAAIAQGLGAFTPVKGRSRALAVVLAGRSVTVVDDTYNANPDSVRAAIDVLTDLPGPRLLVLGDMGEVGDEGPQFHAEAGRYASACGIEQLLVLGTQTRHAVAAFGPNAQHFDNMAQLQEAVRAALPTVGSVLIKGSRFMKMEQVLEVLTAPAQTHTAVTTAGASAAMGAAC</sequence>
<dbReference type="InterPro" id="IPR004101">
    <property type="entry name" value="Mur_ligase_C"/>
</dbReference>
<comment type="caution">
    <text evidence="15">The sequence shown here is derived from an EMBL/GenBank/DDBJ whole genome shotgun (WGS) entry which is preliminary data.</text>
</comment>
<dbReference type="Gene3D" id="3.90.190.20">
    <property type="entry name" value="Mur ligase, C-terminal domain"/>
    <property type="match status" value="1"/>
</dbReference>
<evidence type="ECO:0000259" key="14">
    <source>
        <dbReference type="Pfam" id="PF08245"/>
    </source>
</evidence>
<dbReference type="InterPro" id="IPR013221">
    <property type="entry name" value="Mur_ligase_cen"/>
</dbReference>
<comment type="catalytic activity">
    <reaction evidence="10 11">
        <text>D-alanyl-D-alanine + UDP-N-acetyl-alpha-D-muramoyl-L-alanyl-gamma-D-glutamyl-meso-2,6-diaminopimelate + ATP = UDP-N-acetyl-alpha-D-muramoyl-L-alanyl-gamma-D-glutamyl-meso-2,6-diaminopimeloyl-D-alanyl-D-alanine + ADP + phosphate + H(+)</text>
        <dbReference type="Rhea" id="RHEA:28374"/>
        <dbReference type="ChEBI" id="CHEBI:15378"/>
        <dbReference type="ChEBI" id="CHEBI:30616"/>
        <dbReference type="ChEBI" id="CHEBI:43474"/>
        <dbReference type="ChEBI" id="CHEBI:57822"/>
        <dbReference type="ChEBI" id="CHEBI:61386"/>
        <dbReference type="ChEBI" id="CHEBI:83905"/>
        <dbReference type="ChEBI" id="CHEBI:456216"/>
        <dbReference type="EC" id="6.3.2.10"/>
    </reaction>
</comment>
<dbReference type="InterPro" id="IPR005863">
    <property type="entry name" value="UDP-N-AcMur_synth"/>
</dbReference>
<comment type="pathway">
    <text evidence="10 11">Cell wall biogenesis; peptidoglycan biosynthesis.</text>
</comment>
<evidence type="ECO:0000256" key="3">
    <source>
        <dbReference type="ARBA" id="ARBA00022618"/>
    </source>
</evidence>
<comment type="subcellular location">
    <subcellularLocation>
        <location evidence="10 11">Cytoplasm</location>
    </subcellularLocation>
</comment>
<dbReference type="InterPro" id="IPR051046">
    <property type="entry name" value="MurCDEF_CellWall_CoF430Synth"/>
</dbReference>
<evidence type="ECO:0000256" key="2">
    <source>
        <dbReference type="ARBA" id="ARBA00022598"/>
    </source>
</evidence>
<feature type="domain" description="Mur ligase central" evidence="14">
    <location>
        <begin position="111"/>
        <end position="299"/>
    </location>
</feature>
<evidence type="ECO:0000259" key="12">
    <source>
        <dbReference type="Pfam" id="PF01225"/>
    </source>
</evidence>
<name>A0ABV9QD34_9BURK</name>
<evidence type="ECO:0000256" key="8">
    <source>
        <dbReference type="ARBA" id="ARBA00023306"/>
    </source>
</evidence>
<dbReference type="EMBL" id="JBHSHJ010000001">
    <property type="protein sequence ID" value="MFC4787587.1"/>
    <property type="molecule type" value="Genomic_DNA"/>
</dbReference>
<dbReference type="InterPro" id="IPR036565">
    <property type="entry name" value="Mur-like_cat_sf"/>
</dbReference>
<dbReference type="Pfam" id="PF02875">
    <property type="entry name" value="Mur_ligase_C"/>
    <property type="match status" value="1"/>
</dbReference>
<dbReference type="Pfam" id="PF01225">
    <property type="entry name" value="Mur_ligase"/>
    <property type="match status" value="1"/>
</dbReference>
<accession>A0ABV9QD34</accession>
<evidence type="ECO:0000256" key="9">
    <source>
        <dbReference type="ARBA" id="ARBA00023316"/>
    </source>
</evidence>
<dbReference type="NCBIfam" id="TIGR01143">
    <property type="entry name" value="murF"/>
    <property type="match status" value="1"/>
</dbReference>
<organism evidence="15 16">
    <name type="scientific">Giesbergeria sinuosa</name>
    <dbReference type="NCBI Taxonomy" id="80883"/>
    <lineage>
        <taxon>Bacteria</taxon>
        <taxon>Pseudomonadati</taxon>
        <taxon>Pseudomonadota</taxon>
        <taxon>Betaproteobacteria</taxon>
        <taxon>Burkholderiales</taxon>
        <taxon>Comamonadaceae</taxon>
        <taxon>Giesbergeria</taxon>
    </lineage>
</organism>
<dbReference type="SUPFAM" id="SSF53244">
    <property type="entry name" value="MurD-like peptide ligases, peptide-binding domain"/>
    <property type="match status" value="1"/>
</dbReference>
<feature type="binding site" evidence="10">
    <location>
        <begin position="113"/>
        <end position="119"/>
    </location>
    <ligand>
        <name>ATP</name>
        <dbReference type="ChEBI" id="CHEBI:30616"/>
    </ligand>
</feature>
<evidence type="ECO:0000259" key="13">
    <source>
        <dbReference type="Pfam" id="PF02875"/>
    </source>
</evidence>
<evidence type="ECO:0000313" key="16">
    <source>
        <dbReference type="Proteomes" id="UP001596001"/>
    </source>
</evidence>
<keyword evidence="5 10" id="KW-0067">ATP-binding</keyword>
<dbReference type="GO" id="GO:0047480">
    <property type="term" value="F:UDP-N-acetylmuramoyl-tripeptide-D-alanyl-D-alanine ligase activity"/>
    <property type="evidence" value="ECO:0007669"/>
    <property type="project" value="UniProtKB-EC"/>
</dbReference>
<evidence type="ECO:0000256" key="11">
    <source>
        <dbReference type="RuleBase" id="RU004136"/>
    </source>
</evidence>
<dbReference type="PANTHER" id="PTHR43024">
    <property type="entry name" value="UDP-N-ACETYLMURAMOYL-TRIPEPTIDE--D-ALANYL-D-ALANINE LIGASE"/>
    <property type="match status" value="1"/>
</dbReference>
<protein>
    <recommendedName>
        <fullName evidence="10 11">UDP-N-acetylmuramoyl-tripeptide--D-alanyl-D-alanine ligase</fullName>
        <ecNumber evidence="10 11">6.3.2.10</ecNumber>
    </recommendedName>
    <alternativeName>
        <fullName evidence="10">D-alanyl-D-alanine-adding enzyme</fullName>
    </alternativeName>
</protein>
<dbReference type="InterPro" id="IPR000713">
    <property type="entry name" value="Mur_ligase_N"/>
</dbReference>
<evidence type="ECO:0000256" key="4">
    <source>
        <dbReference type="ARBA" id="ARBA00022741"/>
    </source>
</evidence>